<dbReference type="PANTHER" id="PTHR33198:SF19">
    <property type="entry name" value="CCHC-TYPE DOMAIN-CONTAINING PROTEIN"/>
    <property type="match status" value="1"/>
</dbReference>
<organism evidence="1 2">
    <name type="scientific">Paralvinella palmiformis</name>
    <dbReference type="NCBI Taxonomy" id="53620"/>
    <lineage>
        <taxon>Eukaryota</taxon>
        <taxon>Metazoa</taxon>
        <taxon>Spiralia</taxon>
        <taxon>Lophotrochozoa</taxon>
        <taxon>Annelida</taxon>
        <taxon>Polychaeta</taxon>
        <taxon>Sedentaria</taxon>
        <taxon>Canalipalpata</taxon>
        <taxon>Terebellida</taxon>
        <taxon>Terebelliformia</taxon>
        <taxon>Alvinellidae</taxon>
        <taxon>Paralvinella</taxon>
    </lineage>
</organism>
<dbReference type="Proteomes" id="UP001208570">
    <property type="component" value="Unassembled WGS sequence"/>
</dbReference>
<comment type="caution">
    <text evidence="1">The sequence shown here is derived from an EMBL/GenBank/DDBJ whole genome shotgun (WGS) entry which is preliminary data.</text>
</comment>
<evidence type="ECO:0000313" key="2">
    <source>
        <dbReference type="Proteomes" id="UP001208570"/>
    </source>
</evidence>
<accession>A0AAD9MQF1</accession>
<dbReference type="EMBL" id="JAODUP010001393">
    <property type="protein sequence ID" value="KAK2140318.1"/>
    <property type="molecule type" value="Genomic_DNA"/>
</dbReference>
<keyword evidence="2" id="KW-1185">Reference proteome</keyword>
<dbReference type="AlphaFoldDB" id="A0AAD9MQF1"/>
<protein>
    <submittedName>
        <fullName evidence="1">Uncharacterized protein</fullName>
    </submittedName>
</protein>
<gene>
    <name evidence="1" type="ORF">LSH36_1394g00019</name>
</gene>
<name>A0AAD9MQF1_9ANNE</name>
<proteinExistence type="predicted"/>
<dbReference type="PANTHER" id="PTHR33198">
    <property type="entry name" value="ANK_REP_REGION DOMAIN-CONTAINING PROTEIN-RELATED"/>
    <property type="match status" value="1"/>
</dbReference>
<sequence length="165" mass="18734">MNIPPPPEFKAKYKNEKAGQSWKEWKQLFQVYLSAADLEEVNGKGKVSLLLHFLGPDRINLYTAFDVRPAAEANSDSNIVGVPAEDKYNLETVLLKFDQHYGNGKLPNIRRKASLGRNQHTHESLMNFIADLKKKILMCEYGEVEESLLCDRIVEGIQNTHQACC</sequence>
<reference evidence="1" key="1">
    <citation type="journal article" date="2023" name="Mol. Biol. Evol.">
        <title>Third-Generation Sequencing Reveals the Adaptive Role of the Epigenome in Three Deep-Sea Polychaetes.</title>
        <authorList>
            <person name="Perez M."/>
            <person name="Aroh O."/>
            <person name="Sun Y."/>
            <person name="Lan Y."/>
            <person name="Juniper S.K."/>
            <person name="Young C.R."/>
            <person name="Angers B."/>
            <person name="Qian P.Y."/>
        </authorList>
    </citation>
    <scope>NUCLEOTIDE SEQUENCE</scope>
    <source>
        <strain evidence="1">P08H-3</strain>
    </source>
</reference>
<evidence type="ECO:0000313" key="1">
    <source>
        <dbReference type="EMBL" id="KAK2140318.1"/>
    </source>
</evidence>